<accession>A0ABU7MVS4</accession>
<keyword evidence="2" id="KW-1185">Reference proteome</keyword>
<dbReference type="EMBL" id="JAZDUE010000012">
    <property type="protein sequence ID" value="MEE4024437.1"/>
    <property type="molecule type" value="Genomic_DNA"/>
</dbReference>
<dbReference type="Proteomes" id="UP001335729">
    <property type="component" value="Unassembled WGS sequence"/>
</dbReference>
<proteinExistence type="predicted"/>
<organism evidence="1 2">
    <name type="scientific">Gordonia prachuapensis</name>
    <dbReference type="NCBI Taxonomy" id="3115651"/>
    <lineage>
        <taxon>Bacteria</taxon>
        <taxon>Bacillati</taxon>
        <taxon>Actinomycetota</taxon>
        <taxon>Actinomycetes</taxon>
        <taxon>Mycobacteriales</taxon>
        <taxon>Gordoniaceae</taxon>
        <taxon>Gordonia</taxon>
    </lineage>
</organism>
<comment type="caution">
    <text evidence="1">The sequence shown here is derived from an EMBL/GenBank/DDBJ whole genome shotgun (WGS) entry which is preliminary data.</text>
</comment>
<name>A0ABU7MVS4_9ACTN</name>
<dbReference type="RefSeq" id="WP_330505807.1">
    <property type="nucleotide sequence ID" value="NZ_JAZDUE010000012.1"/>
</dbReference>
<evidence type="ECO:0000313" key="2">
    <source>
        <dbReference type="Proteomes" id="UP001335729"/>
    </source>
</evidence>
<gene>
    <name evidence="1" type="ORF">V1Y59_15230</name>
</gene>
<reference evidence="1 2" key="1">
    <citation type="submission" date="2024-01" db="EMBL/GenBank/DDBJ databases">
        <title>Draft genome sequence of Gordonia sp. PKS22-38.</title>
        <authorList>
            <person name="Suphannarot A."/>
            <person name="Mingma R."/>
        </authorList>
    </citation>
    <scope>NUCLEOTIDE SEQUENCE [LARGE SCALE GENOMIC DNA]</scope>
    <source>
        <strain evidence="1 2">PKS22-38</strain>
    </source>
</reference>
<sequence length="139" mass="15021">MSTSAAFCKLIRVSGFEVDTDGAELLEAGRLLATGSTALVEAIRVLCCSTLFLERPRGRYANLNVYTVRGDEWVIAFSTLNRLVNALGPCQWIALTGRDLMDNMPPGVNLGIDIQDDHSFSVPSALIAAQTFTRNGEGL</sequence>
<protein>
    <submittedName>
        <fullName evidence="1">Uncharacterized protein</fullName>
    </submittedName>
</protein>
<evidence type="ECO:0000313" key="1">
    <source>
        <dbReference type="EMBL" id="MEE4024437.1"/>
    </source>
</evidence>